<evidence type="ECO:0000256" key="2">
    <source>
        <dbReference type="ARBA" id="ARBA00040540"/>
    </source>
</evidence>
<reference evidence="6" key="1">
    <citation type="submission" date="2020-05" db="EMBL/GenBank/DDBJ databases">
        <title>Phylogenomic resolution of chytrid fungi.</title>
        <authorList>
            <person name="Stajich J.E."/>
            <person name="Amses K."/>
            <person name="Simmons R."/>
            <person name="Seto K."/>
            <person name="Myers J."/>
            <person name="Bonds A."/>
            <person name="Quandt C.A."/>
            <person name="Barry K."/>
            <person name="Liu P."/>
            <person name="Grigoriev I."/>
            <person name="Longcore J.E."/>
            <person name="James T.Y."/>
        </authorList>
    </citation>
    <scope>NUCLEOTIDE SEQUENCE</scope>
    <source>
        <strain evidence="6">JEL0318</strain>
    </source>
</reference>
<feature type="compositionally biased region" description="Low complexity" evidence="3">
    <location>
        <begin position="8"/>
        <end position="29"/>
    </location>
</feature>
<evidence type="ECO:0000256" key="1">
    <source>
        <dbReference type="ARBA" id="ARBA00008511"/>
    </source>
</evidence>
<dbReference type="PANTHER" id="PTHR22997">
    <property type="entry name" value="PIH1 DOMAIN-CONTAINING PROTEIN 1"/>
    <property type="match status" value="1"/>
</dbReference>
<feature type="domain" description="PIH1D1/2/3 CS-like" evidence="5">
    <location>
        <begin position="249"/>
        <end position="318"/>
    </location>
</feature>
<proteinExistence type="inferred from homology"/>
<dbReference type="InterPro" id="IPR041442">
    <property type="entry name" value="PIH1D1/2/3_CS-like"/>
</dbReference>
<evidence type="ECO:0000313" key="7">
    <source>
        <dbReference type="Proteomes" id="UP001212841"/>
    </source>
</evidence>
<dbReference type="GO" id="GO:0000492">
    <property type="term" value="P:box C/D snoRNP assembly"/>
    <property type="evidence" value="ECO:0007669"/>
    <property type="project" value="TreeGrafter"/>
</dbReference>
<dbReference type="GO" id="GO:0005737">
    <property type="term" value="C:cytoplasm"/>
    <property type="evidence" value="ECO:0007669"/>
    <property type="project" value="TreeGrafter"/>
</dbReference>
<dbReference type="InterPro" id="IPR012981">
    <property type="entry name" value="PIH1_N"/>
</dbReference>
<comment type="caution">
    <text evidence="6">The sequence shown here is derived from an EMBL/GenBank/DDBJ whole genome shotgun (WGS) entry which is preliminary data.</text>
</comment>
<name>A0AAD5SAI1_9FUNG</name>
<dbReference type="AlphaFoldDB" id="A0AAD5SAI1"/>
<feature type="domain" description="PIH1 N-terminal" evidence="4">
    <location>
        <begin position="59"/>
        <end position="206"/>
    </location>
</feature>
<evidence type="ECO:0000259" key="5">
    <source>
        <dbReference type="Pfam" id="PF18201"/>
    </source>
</evidence>
<evidence type="ECO:0000256" key="3">
    <source>
        <dbReference type="SAM" id="MobiDB-lite"/>
    </source>
</evidence>
<dbReference type="Pfam" id="PF08190">
    <property type="entry name" value="PIH1"/>
    <property type="match status" value="1"/>
</dbReference>
<comment type="similarity">
    <text evidence="1">Belongs to the PIH1 family.</text>
</comment>
<dbReference type="GO" id="GO:0097255">
    <property type="term" value="C:R2TP complex"/>
    <property type="evidence" value="ECO:0007669"/>
    <property type="project" value="TreeGrafter"/>
</dbReference>
<evidence type="ECO:0000313" key="6">
    <source>
        <dbReference type="EMBL" id="KAJ3050785.1"/>
    </source>
</evidence>
<protein>
    <recommendedName>
        <fullName evidence="2">PIH1 domain-containing protein 1</fullName>
    </recommendedName>
</protein>
<gene>
    <name evidence="6" type="primary">PIH1D1</name>
    <name evidence="6" type="ORF">HK097_008226</name>
</gene>
<dbReference type="InterPro" id="IPR050734">
    <property type="entry name" value="PIH1/Kintoun_subfamily"/>
</dbReference>
<dbReference type="GO" id="GO:1990904">
    <property type="term" value="C:ribonucleoprotein complex"/>
    <property type="evidence" value="ECO:0007669"/>
    <property type="project" value="TreeGrafter"/>
</dbReference>
<dbReference type="PANTHER" id="PTHR22997:SF0">
    <property type="entry name" value="PIH1 DOMAIN-CONTAINING PROTEIN 1"/>
    <property type="match status" value="1"/>
</dbReference>
<dbReference type="Proteomes" id="UP001212841">
    <property type="component" value="Unassembled WGS sequence"/>
</dbReference>
<keyword evidence="7" id="KW-1185">Reference proteome</keyword>
<accession>A0AAD5SAI1</accession>
<dbReference type="Pfam" id="PF18201">
    <property type="entry name" value="PIH1_CS"/>
    <property type="match status" value="1"/>
</dbReference>
<dbReference type="EMBL" id="JADGJD010000473">
    <property type="protein sequence ID" value="KAJ3050785.1"/>
    <property type="molecule type" value="Genomic_DNA"/>
</dbReference>
<dbReference type="GO" id="GO:0006364">
    <property type="term" value="P:rRNA processing"/>
    <property type="evidence" value="ECO:0007669"/>
    <property type="project" value="TreeGrafter"/>
</dbReference>
<organism evidence="6 7">
    <name type="scientific">Rhizophlyctis rosea</name>
    <dbReference type="NCBI Taxonomy" id="64517"/>
    <lineage>
        <taxon>Eukaryota</taxon>
        <taxon>Fungi</taxon>
        <taxon>Fungi incertae sedis</taxon>
        <taxon>Chytridiomycota</taxon>
        <taxon>Chytridiomycota incertae sedis</taxon>
        <taxon>Chytridiomycetes</taxon>
        <taxon>Rhizophlyctidales</taxon>
        <taxon>Rhizophlyctidaceae</taxon>
        <taxon>Rhizophlyctis</taxon>
    </lineage>
</organism>
<feature type="region of interest" description="Disordered" evidence="3">
    <location>
        <begin position="7"/>
        <end position="38"/>
    </location>
</feature>
<evidence type="ECO:0000259" key="4">
    <source>
        <dbReference type="Pfam" id="PF08190"/>
    </source>
</evidence>
<sequence length="321" mass="35183">MALEDLLSSITSTNNPSASTSSNTTSRTTDFPTDLSDPTLQSLISTLTPPTITEETAPANEITPESGFVVKTHLAKPFEEWPVGLKVFINLCHSAAIPAPPLLSPPELHQAISDPSTSNYKVPLSLTGPRNDRDKAGKICLTFDACINSTPLRQSHTDEDFKMFLIELAVEWIEEKCKVFLSREFSLPRMKSKGPLSKHIIRRAKRPIIAEVDNKLKTKSVAPVPLTKANVKRVDAVPEPKYKITEVKDGGVAKGLVVEIELGDVTDITPATLDIEQSRLIFSLPDRYALDVELKRKVDTQVGNAKFDLGTGKLSVWLGCL</sequence>